<geneLocation type="plasmid" evidence="1 2">
    <name>pP36_b</name>
</geneLocation>
<reference evidence="1 2" key="2">
    <citation type="journal article" date="2017" name="Genome Biol. Evol.">
        <title>Trajectories and Drivers of Genome Evolution in Surface-Associated Marine Phaeobacter.</title>
        <authorList>
            <person name="Freese H.M."/>
            <person name="Sikorski J."/>
            <person name="Bunk B."/>
            <person name="Scheuner C."/>
            <person name="Meier-Kolthoff J.P."/>
            <person name="Sproer C."/>
            <person name="Gram L."/>
            <person name="Overmann J."/>
        </authorList>
    </citation>
    <scope>NUCLEOTIDE SEQUENCE [LARGE SCALE GENOMIC DNA]</scope>
    <source>
        <strain evidence="1 2">P36</strain>
    </source>
</reference>
<dbReference type="Proteomes" id="UP000218891">
    <property type="component" value="Plasmid pP36_b"/>
</dbReference>
<evidence type="ECO:0000313" key="1">
    <source>
        <dbReference type="EMBL" id="ATG37796.1"/>
    </source>
</evidence>
<reference evidence="1 2" key="4">
    <citation type="journal article" date="2018" name="Environ. Microbiol. Rep.">
        <title>Phylogenetic distribution of roseobacticides in the Roseobacter group and their effect on microalgae.</title>
        <authorList>
            <person name="Sonnenschein E.C."/>
            <person name="Phippen C.B."/>
            <person name="Bentzon-Tilia M."/>
            <person name="Rasmussen S.A."/>
            <person name="Nielsen K.F."/>
            <person name="Gram L."/>
        </authorList>
    </citation>
    <scope>NUCLEOTIDE SEQUENCE [LARGE SCALE GENOMIC DNA]</scope>
    <source>
        <strain evidence="1 2">P36</strain>
    </source>
</reference>
<name>A0ABM6PIV9_9RHOB</name>
<dbReference type="Gene3D" id="1.10.1220.10">
    <property type="entry name" value="Met repressor-like"/>
    <property type="match status" value="1"/>
</dbReference>
<dbReference type="RefSeq" id="WP_096870040.1">
    <property type="nucleotide sequence ID" value="NZ_CP010645.1"/>
</dbReference>
<reference evidence="1 2" key="1">
    <citation type="journal article" date="2017" name="Front. Microbiol.">
        <title>Phaeobacter piscinae sp. nov., a species of the Roseobacter group and potential aquaculture probiont.</title>
        <authorList>
            <person name="Sonnenschein E.C."/>
            <person name="Phippen C.B.W."/>
            <person name="Nielsen K.F."/>
            <person name="Mateiu R.V."/>
            <person name="Melchiorsen J."/>
            <person name="Gram L."/>
            <person name="Overmann J."/>
            <person name="Freese H.M."/>
        </authorList>
    </citation>
    <scope>NUCLEOTIDE SEQUENCE [LARGE SCALE GENOMIC DNA]</scope>
    <source>
        <strain evidence="1 2">P36</strain>
    </source>
</reference>
<proteinExistence type="predicted"/>
<keyword evidence="2" id="KW-1185">Reference proteome</keyword>
<organism evidence="1 2">
    <name type="scientific">Phaeobacter piscinae</name>
    <dbReference type="NCBI Taxonomy" id="1580596"/>
    <lineage>
        <taxon>Bacteria</taxon>
        <taxon>Pseudomonadati</taxon>
        <taxon>Pseudomonadota</taxon>
        <taxon>Alphaproteobacteria</taxon>
        <taxon>Rhodobacterales</taxon>
        <taxon>Roseobacteraceae</taxon>
        <taxon>Phaeobacter</taxon>
    </lineage>
</organism>
<dbReference type="SUPFAM" id="SSF47598">
    <property type="entry name" value="Ribbon-helix-helix"/>
    <property type="match status" value="1"/>
</dbReference>
<reference evidence="1 2" key="3">
    <citation type="journal article" date="2017" name="Int. J. Syst. Evol. Microbiol.">
        <title>Adaptation of Surface-Associated Bacteria to the Open Ocean: A Genomically Distinct Subpopulation of Phaeobacter gallaeciensis Colonizes Pacific Mesozooplankton.</title>
        <authorList>
            <person name="Freese H.M."/>
            <person name="Methner A."/>
            <person name="Overmann J."/>
        </authorList>
    </citation>
    <scope>NUCLEOTIDE SEQUENCE [LARGE SCALE GENOMIC DNA]</scope>
    <source>
        <strain evidence="1 2">P36</strain>
    </source>
</reference>
<dbReference type="InterPro" id="IPR013321">
    <property type="entry name" value="Arc_rbn_hlx_hlx"/>
</dbReference>
<protein>
    <submittedName>
        <fullName evidence="1">Uncharacterized protein</fullName>
    </submittedName>
</protein>
<sequence>MRNPTRMFSMNMPVNVHRALKRAAFERETTMSEIVLEALELRGIDRKTLEEGADRADDRHRQQ</sequence>
<accession>A0ABM6PIV9</accession>
<evidence type="ECO:0000313" key="2">
    <source>
        <dbReference type="Proteomes" id="UP000218891"/>
    </source>
</evidence>
<dbReference type="InterPro" id="IPR010985">
    <property type="entry name" value="Ribbon_hlx_hlx"/>
</dbReference>
<dbReference type="EMBL" id="CP010645">
    <property type="protein sequence ID" value="ATG37796.1"/>
    <property type="molecule type" value="Genomic_DNA"/>
</dbReference>
<gene>
    <name evidence="1" type="ORF">PhaeoP36_03719</name>
</gene>
<keyword evidence="1" id="KW-0614">Plasmid</keyword>